<comment type="caution">
    <text evidence="1">The sequence shown here is derived from an EMBL/GenBank/DDBJ whole genome shotgun (WGS) entry which is preliminary data.</text>
</comment>
<dbReference type="AlphaFoldDB" id="A0A2P6NAH8"/>
<evidence type="ECO:0000313" key="1">
    <source>
        <dbReference type="EMBL" id="PRP80956.1"/>
    </source>
</evidence>
<dbReference type="Proteomes" id="UP000241769">
    <property type="component" value="Unassembled WGS sequence"/>
</dbReference>
<protein>
    <submittedName>
        <fullName evidence="1">Uncharacterized protein</fullName>
    </submittedName>
</protein>
<keyword evidence="2" id="KW-1185">Reference proteome</keyword>
<sequence length="78" mass="8986">MDTNVIKREPSTAFKMTTVTFSSERCTEIENLLTEVDQLLAANEGREDTVDKYVQNHQDIWNLYSNLSRVRSLDPPLP</sequence>
<dbReference type="EMBL" id="MDYQ01000134">
    <property type="protein sequence ID" value="PRP80956.1"/>
    <property type="molecule type" value="Genomic_DNA"/>
</dbReference>
<name>A0A2P6NAH8_9EUKA</name>
<organism evidence="1 2">
    <name type="scientific">Planoprotostelium fungivorum</name>
    <dbReference type="NCBI Taxonomy" id="1890364"/>
    <lineage>
        <taxon>Eukaryota</taxon>
        <taxon>Amoebozoa</taxon>
        <taxon>Evosea</taxon>
        <taxon>Variosea</taxon>
        <taxon>Cavosteliida</taxon>
        <taxon>Cavosteliaceae</taxon>
        <taxon>Planoprotostelium</taxon>
    </lineage>
</organism>
<reference evidence="1 2" key="1">
    <citation type="journal article" date="2018" name="Genome Biol. Evol.">
        <title>Multiple Roots of Fruiting Body Formation in Amoebozoa.</title>
        <authorList>
            <person name="Hillmann F."/>
            <person name="Forbes G."/>
            <person name="Novohradska S."/>
            <person name="Ferling I."/>
            <person name="Riege K."/>
            <person name="Groth M."/>
            <person name="Westermann M."/>
            <person name="Marz M."/>
            <person name="Spaller T."/>
            <person name="Winckler T."/>
            <person name="Schaap P."/>
            <person name="Glockner G."/>
        </authorList>
    </citation>
    <scope>NUCLEOTIDE SEQUENCE [LARGE SCALE GENOMIC DNA]</scope>
    <source>
        <strain evidence="1 2">Jena</strain>
    </source>
</reference>
<evidence type="ECO:0000313" key="2">
    <source>
        <dbReference type="Proteomes" id="UP000241769"/>
    </source>
</evidence>
<gene>
    <name evidence="1" type="ORF">PROFUN_11285</name>
</gene>
<proteinExistence type="predicted"/>
<dbReference type="InParanoid" id="A0A2P6NAH8"/>
<accession>A0A2P6NAH8</accession>